<comment type="caution">
    <text evidence="10">The sequence shown here is derived from an EMBL/GenBank/DDBJ whole genome shotgun (WGS) entry which is preliminary data.</text>
</comment>
<accession>A0A7C4BBF0</accession>
<dbReference type="InterPro" id="IPR043164">
    <property type="entry name" value="Ribosomal_uL10-like_insert_sf"/>
</dbReference>
<evidence type="ECO:0000256" key="6">
    <source>
        <dbReference type="HAMAP-Rule" id="MF_00280"/>
    </source>
</evidence>
<dbReference type="PANTHER" id="PTHR45699:SF3">
    <property type="entry name" value="LARGE RIBOSOMAL SUBUNIT PROTEIN UL10"/>
    <property type="match status" value="1"/>
</dbReference>
<dbReference type="EMBL" id="DTFF01000022">
    <property type="protein sequence ID" value="HGI87273.1"/>
    <property type="molecule type" value="Genomic_DNA"/>
</dbReference>
<dbReference type="InterPro" id="IPR043141">
    <property type="entry name" value="Ribosomal_uL10-like_sf"/>
</dbReference>
<dbReference type="Pfam" id="PF17777">
    <property type="entry name" value="RL10P_insert"/>
    <property type="match status" value="1"/>
</dbReference>
<dbReference type="Gene3D" id="3.30.70.1730">
    <property type="match status" value="1"/>
</dbReference>
<evidence type="ECO:0000256" key="7">
    <source>
        <dbReference type="SAM" id="Coils"/>
    </source>
</evidence>
<protein>
    <recommendedName>
        <fullName evidence="6">Large ribosomal subunit protein uL10</fullName>
    </recommendedName>
    <alternativeName>
        <fullName evidence="6">Acidic ribosomal protein P0 homolog</fullName>
    </alternativeName>
</protein>
<dbReference type="GO" id="GO:0003735">
    <property type="term" value="F:structural constituent of ribosome"/>
    <property type="evidence" value="ECO:0007669"/>
    <property type="project" value="TreeGrafter"/>
</dbReference>
<dbReference type="InterPro" id="IPR022909">
    <property type="entry name" value="Ribosomal_uL10_arc"/>
</dbReference>
<dbReference type="GO" id="GO:0022625">
    <property type="term" value="C:cytosolic large ribosomal subunit"/>
    <property type="evidence" value="ECO:0007669"/>
    <property type="project" value="TreeGrafter"/>
</dbReference>
<dbReference type="GO" id="GO:0002181">
    <property type="term" value="P:cytoplasmic translation"/>
    <property type="evidence" value="ECO:0007669"/>
    <property type="project" value="TreeGrafter"/>
</dbReference>
<gene>
    <name evidence="10" type="primary">rplJ</name>
    <name evidence="6" type="synonym">rpl10</name>
    <name evidence="6" type="synonym">rplP0</name>
    <name evidence="10" type="ORF">ENV14_02595</name>
</gene>
<keyword evidence="4 6" id="KW-0689">Ribosomal protein</keyword>
<feature type="region of interest" description="Disordered" evidence="8">
    <location>
        <begin position="325"/>
        <end position="363"/>
    </location>
</feature>
<name>A0A7C4BBF0_9CREN</name>
<evidence type="ECO:0000256" key="3">
    <source>
        <dbReference type="ARBA" id="ARBA00022884"/>
    </source>
</evidence>
<keyword evidence="3 6" id="KW-0694">RNA-binding</keyword>
<evidence type="ECO:0000256" key="5">
    <source>
        <dbReference type="ARBA" id="ARBA00023274"/>
    </source>
</evidence>
<feature type="compositionally biased region" description="Acidic residues" evidence="8">
    <location>
        <begin position="339"/>
        <end position="354"/>
    </location>
</feature>
<evidence type="ECO:0000256" key="2">
    <source>
        <dbReference type="ARBA" id="ARBA00022730"/>
    </source>
</evidence>
<comment type="similarity">
    <text evidence="1 6">Belongs to the universal ribosomal protein uL10 family.</text>
</comment>
<comment type="subunit">
    <text evidence="6">Part of the 50S ribosomal subunit. Forms part of the ribosomal stalk which helps the ribosome interact with GTP-bound translation factors. Forms a heptameric L10(L12)2(L12)2(L12)2 complex, where L10 forms an elongated spine to which the L12 dimers bind in a sequential fashion.</text>
</comment>
<evidence type="ECO:0000313" key="10">
    <source>
        <dbReference type="EMBL" id="HGI87273.1"/>
    </source>
</evidence>
<dbReference type="HAMAP" id="MF_00280">
    <property type="entry name" value="Ribosomal_uL10_arch"/>
    <property type="match status" value="1"/>
</dbReference>
<dbReference type="GO" id="GO:0070180">
    <property type="term" value="F:large ribosomal subunit rRNA binding"/>
    <property type="evidence" value="ECO:0007669"/>
    <property type="project" value="UniProtKB-UniRule"/>
</dbReference>
<dbReference type="AlphaFoldDB" id="A0A7C4BBF0"/>
<evidence type="ECO:0000259" key="9">
    <source>
        <dbReference type="Pfam" id="PF17777"/>
    </source>
</evidence>
<dbReference type="SUPFAM" id="SSF160369">
    <property type="entry name" value="Ribosomal protein L10-like"/>
    <property type="match status" value="1"/>
</dbReference>
<comment type="function">
    <text evidence="6">Forms part of the ribosomal stalk, playing a central role in the interaction of the ribosome with GTP-bound translation factors.</text>
</comment>
<dbReference type="PANTHER" id="PTHR45699">
    <property type="entry name" value="60S ACIDIC RIBOSOMAL PROTEIN P0"/>
    <property type="match status" value="1"/>
</dbReference>
<keyword evidence="2 6" id="KW-0699">rRNA-binding</keyword>
<evidence type="ECO:0000256" key="8">
    <source>
        <dbReference type="SAM" id="MobiDB-lite"/>
    </source>
</evidence>
<dbReference type="Pfam" id="PF00466">
    <property type="entry name" value="Ribosomal_L10"/>
    <property type="match status" value="1"/>
</dbReference>
<keyword evidence="5 6" id="KW-0687">Ribonucleoprotein</keyword>
<dbReference type="InterPro" id="IPR050323">
    <property type="entry name" value="Ribosomal_protein_uL10"/>
</dbReference>
<evidence type="ECO:0000256" key="4">
    <source>
        <dbReference type="ARBA" id="ARBA00022980"/>
    </source>
</evidence>
<keyword evidence="7" id="KW-0175">Coiled coil</keyword>
<reference evidence="10" key="1">
    <citation type="journal article" date="2020" name="mSystems">
        <title>Genome- and Community-Level Interaction Insights into Carbon Utilization and Element Cycling Functions of Hydrothermarchaeota in Hydrothermal Sediment.</title>
        <authorList>
            <person name="Zhou Z."/>
            <person name="Liu Y."/>
            <person name="Xu W."/>
            <person name="Pan J."/>
            <person name="Luo Z.H."/>
            <person name="Li M."/>
        </authorList>
    </citation>
    <scope>NUCLEOTIDE SEQUENCE [LARGE SCALE GENOMIC DNA]</scope>
    <source>
        <strain evidence="10">SpSt-732</strain>
    </source>
</reference>
<proteinExistence type="inferred from homology"/>
<evidence type="ECO:0000256" key="1">
    <source>
        <dbReference type="ARBA" id="ARBA00008889"/>
    </source>
</evidence>
<dbReference type="Gene3D" id="6.10.140.760">
    <property type="match status" value="1"/>
</dbReference>
<dbReference type="InterPro" id="IPR040637">
    <property type="entry name" value="Ribosomal_uL10-like_insert"/>
</dbReference>
<organism evidence="10">
    <name type="scientific">Ignisphaera aggregans</name>
    <dbReference type="NCBI Taxonomy" id="334771"/>
    <lineage>
        <taxon>Archaea</taxon>
        <taxon>Thermoproteota</taxon>
        <taxon>Thermoprotei</taxon>
        <taxon>Desulfurococcales</taxon>
        <taxon>Desulfurococcaceae</taxon>
        <taxon>Ignisphaera</taxon>
    </lineage>
</organism>
<feature type="domain" description="Large ribosomal subunit protein uL10-like insertion" evidence="9">
    <location>
        <begin position="132"/>
        <end position="202"/>
    </location>
</feature>
<dbReference type="InterPro" id="IPR001790">
    <property type="entry name" value="Ribosomal_uL10"/>
</dbReference>
<dbReference type="Gene3D" id="3.90.105.20">
    <property type="match status" value="1"/>
</dbReference>
<sequence>MKSKLVRELNRLVKAYSAEEEKEEKVRRAIEEKRKVVEEAKKLLSLYRTLLLLDASNIPSNYVTILRKHLEGIGVVRLFKNNLLKLAMKELGMKNLDEFSKYLQGTNIAVFMNLNPFEAKMLLDRIKVPWRAKPGDKVEHEIVVSPMKTDVKPGPMMSLFSKLKVPIQVRDGVIWIAKEATIARPGDVVTPELASLFDRLGVEPKILKPIIKVAYERGVVIPGNSLTLDLEMYRKEFTEAVLKAVNIASELVIPDPMVLKSSLLKAYTRALRVATEAGVLTKETSTMVLASAVSRAYALALMLIAKSPEVAQYLQIAMPIAMAPTTTEQQTTQKAEERKEEEEEKKEEVSEEQLAEGLAALFG</sequence>
<feature type="coiled-coil region" evidence="7">
    <location>
        <begin position="2"/>
        <end position="43"/>
    </location>
</feature>
<dbReference type="GO" id="GO:0000027">
    <property type="term" value="P:ribosomal large subunit assembly"/>
    <property type="evidence" value="ECO:0007669"/>
    <property type="project" value="TreeGrafter"/>
</dbReference>